<evidence type="ECO:0000313" key="1">
    <source>
        <dbReference type="EMBL" id="KDQ65224.1"/>
    </source>
</evidence>
<proteinExistence type="predicted"/>
<dbReference type="InParanoid" id="A0A067QE37"/>
<keyword evidence="2" id="KW-1185">Reference proteome</keyword>
<reference evidence="2" key="1">
    <citation type="journal article" date="2014" name="Proc. Natl. Acad. Sci. U.S.A.">
        <title>Extensive sampling of basidiomycete genomes demonstrates inadequacy of the white-rot/brown-rot paradigm for wood decay fungi.</title>
        <authorList>
            <person name="Riley R."/>
            <person name="Salamov A.A."/>
            <person name="Brown D.W."/>
            <person name="Nagy L.G."/>
            <person name="Floudas D."/>
            <person name="Held B.W."/>
            <person name="Levasseur A."/>
            <person name="Lombard V."/>
            <person name="Morin E."/>
            <person name="Otillar R."/>
            <person name="Lindquist E.A."/>
            <person name="Sun H."/>
            <person name="LaButti K.M."/>
            <person name="Schmutz J."/>
            <person name="Jabbour D."/>
            <person name="Luo H."/>
            <person name="Baker S.E."/>
            <person name="Pisabarro A.G."/>
            <person name="Walton J.D."/>
            <person name="Blanchette R.A."/>
            <person name="Henrissat B."/>
            <person name="Martin F."/>
            <person name="Cullen D."/>
            <person name="Hibbett D.S."/>
            <person name="Grigoriev I.V."/>
        </authorList>
    </citation>
    <scope>NUCLEOTIDE SEQUENCE [LARGE SCALE GENOMIC DNA]</scope>
    <source>
        <strain evidence="2">MUCL 33604</strain>
    </source>
</reference>
<dbReference type="EMBL" id="KL197709">
    <property type="protein sequence ID" value="KDQ65224.1"/>
    <property type="molecule type" value="Genomic_DNA"/>
</dbReference>
<protein>
    <submittedName>
        <fullName evidence="1">Uncharacterized protein</fullName>
    </submittedName>
</protein>
<evidence type="ECO:0000313" key="2">
    <source>
        <dbReference type="Proteomes" id="UP000027265"/>
    </source>
</evidence>
<organism evidence="1 2">
    <name type="scientific">Jaapia argillacea MUCL 33604</name>
    <dbReference type="NCBI Taxonomy" id="933084"/>
    <lineage>
        <taxon>Eukaryota</taxon>
        <taxon>Fungi</taxon>
        <taxon>Dikarya</taxon>
        <taxon>Basidiomycota</taxon>
        <taxon>Agaricomycotina</taxon>
        <taxon>Agaricomycetes</taxon>
        <taxon>Agaricomycetidae</taxon>
        <taxon>Jaapiales</taxon>
        <taxon>Jaapiaceae</taxon>
        <taxon>Jaapia</taxon>
    </lineage>
</organism>
<accession>A0A067QE37</accession>
<sequence>MSALKLWEHLGMETSASVLVNFEAGDFTKQVNPYKHVRTSNTPRQAPRVENHDGVLMLVMEIGPHLGTGPVTGPVFTPAQYHTHHSRLERAIITHAHESIPPPTKAMPANHAAPVSTQPSSLAAGLMVGELQLKESSMSDSVDEEMEGCVAPSIGSEAAEAGEGSTPESGKGPGRLLAGMPLWGIEPKAPDFDEFRWDSRQLCLLPLPTNTTLYLHPPRNPPPGRSFPQSLPQYTVNVTPDPEYLGQCCFMAFCDTANNASLRKHILQMVLPSEATAHLENGRAVTRPVPGQIELV</sequence>
<dbReference type="HOGENOM" id="CLU_940298_0_0_1"/>
<name>A0A067QE37_9AGAM</name>
<dbReference type="Proteomes" id="UP000027265">
    <property type="component" value="Unassembled WGS sequence"/>
</dbReference>
<dbReference type="AlphaFoldDB" id="A0A067QE37"/>
<gene>
    <name evidence="1" type="ORF">JAAARDRAFT_43948</name>
</gene>